<dbReference type="eggNOG" id="COG2076">
    <property type="taxonomic scope" value="Bacteria"/>
</dbReference>
<gene>
    <name evidence="9" type="ordered locus">CLJU_c15440</name>
</gene>
<evidence type="ECO:0000256" key="8">
    <source>
        <dbReference type="SAM" id="Phobius"/>
    </source>
</evidence>
<reference evidence="9 10" key="1">
    <citation type="journal article" date="2010" name="Proc. Natl. Acad. Sci. U.S.A.">
        <title>Clostridium ljungdahlii represents a microbial production platform based on syngas.</title>
        <authorList>
            <person name="Kopke M."/>
            <person name="Held C."/>
            <person name="Hujer S."/>
            <person name="Liesegang H."/>
            <person name="Wiezer A."/>
            <person name="Wollherr A."/>
            <person name="Ehrenreich A."/>
            <person name="Liebl W."/>
            <person name="Gottschalk G."/>
            <person name="Durre P."/>
        </authorList>
    </citation>
    <scope>NUCLEOTIDE SEQUENCE [LARGE SCALE GENOMIC DNA]</scope>
    <source>
        <strain evidence="10">ATCC 55383 / DSM 13528 / PETC</strain>
    </source>
</reference>
<keyword evidence="2" id="KW-0813">Transport</keyword>
<evidence type="ECO:0000256" key="6">
    <source>
        <dbReference type="ARBA" id="ARBA00023136"/>
    </source>
</evidence>
<dbReference type="SUPFAM" id="SSF103481">
    <property type="entry name" value="Multidrug resistance efflux transporter EmrE"/>
    <property type="match status" value="1"/>
</dbReference>
<comment type="similarity">
    <text evidence="7">Belongs to the drug/metabolite transporter (DMT) superfamily. Small multidrug resistance (SMR) (TC 2.A.7.1) family.</text>
</comment>
<protein>
    <submittedName>
        <fullName evidence="9">Predicted multidrug resistance protein, Smr family</fullName>
    </submittedName>
</protein>
<keyword evidence="4 7" id="KW-0812">Transmembrane</keyword>
<evidence type="ECO:0000313" key="9">
    <source>
        <dbReference type="EMBL" id="ADK14608.1"/>
    </source>
</evidence>
<dbReference type="STRING" id="748727.CLJU_c15440"/>
<name>D8GTF9_CLOLD</name>
<dbReference type="InterPro" id="IPR037185">
    <property type="entry name" value="EmrE-like"/>
</dbReference>
<dbReference type="InterPro" id="IPR045324">
    <property type="entry name" value="Small_multidrug_res"/>
</dbReference>
<evidence type="ECO:0000256" key="3">
    <source>
        <dbReference type="ARBA" id="ARBA00022475"/>
    </source>
</evidence>
<keyword evidence="3" id="KW-1003">Cell membrane</keyword>
<feature type="transmembrane region" description="Helical" evidence="8">
    <location>
        <begin position="85"/>
        <end position="103"/>
    </location>
</feature>
<keyword evidence="6 8" id="KW-0472">Membrane</keyword>
<dbReference type="Pfam" id="PF00893">
    <property type="entry name" value="Multi_Drug_Res"/>
    <property type="match status" value="1"/>
</dbReference>
<feature type="transmembrane region" description="Helical" evidence="8">
    <location>
        <begin position="58"/>
        <end position="79"/>
    </location>
</feature>
<dbReference type="Proteomes" id="UP000001656">
    <property type="component" value="Chromosome"/>
</dbReference>
<dbReference type="Gene3D" id="1.10.3730.20">
    <property type="match status" value="1"/>
</dbReference>
<sequence length="108" mass="11692">MLEWIYLIGAIILETIGTTCMKMSDGFTKLLPALGTILTYGLCFVLFSISLKKIPVSVAYAIWSAAGTTIISVIGIFIFKENISILKVLSIFFIILGVVGLNFSGVSH</sequence>
<evidence type="ECO:0000256" key="2">
    <source>
        <dbReference type="ARBA" id="ARBA00022448"/>
    </source>
</evidence>
<feature type="transmembrane region" description="Helical" evidence="8">
    <location>
        <begin position="30"/>
        <end position="51"/>
    </location>
</feature>
<dbReference type="KEGG" id="clj:CLJU_c15440"/>
<dbReference type="FunFam" id="1.10.3730.20:FF:000001">
    <property type="entry name" value="Quaternary ammonium compound resistance transporter SugE"/>
    <property type="match status" value="1"/>
</dbReference>
<evidence type="ECO:0000256" key="7">
    <source>
        <dbReference type="RuleBase" id="RU003942"/>
    </source>
</evidence>
<comment type="subcellular location">
    <subcellularLocation>
        <location evidence="1 7">Cell membrane</location>
        <topology evidence="1 7">Multi-pass membrane protein</topology>
    </subcellularLocation>
</comment>
<keyword evidence="5 8" id="KW-1133">Transmembrane helix</keyword>
<evidence type="ECO:0000256" key="4">
    <source>
        <dbReference type="ARBA" id="ARBA00022692"/>
    </source>
</evidence>
<accession>D8GTF9</accession>
<organism evidence="9 10">
    <name type="scientific">Clostridium ljungdahlii (strain ATCC 55383 / DSM 13528 / PETC)</name>
    <dbReference type="NCBI Taxonomy" id="748727"/>
    <lineage>
        <taxon>Bacteria</taxon>
        <taxon>Bacillati</taxon>
        <taxon>Bacillota</taxon>
        <taxon>Clostridia</taxon>
        <taxon>Eubacteriales</taxon>
        <taxon>Clostridiaceae</taxon>
        <taxon>Clostridium</taxon>
    </lineage>
</organism>
<proteinExistence type="inferred from homology"/>
<dbReference type="HOGENOM" id="CLU_133067_0_1_9"/>
<dbReference type="PANTHER" id="PTHR30561">
    <property type="entry name" value="SMR FAMILY PROTON-DEPENDENT DRUG EFFLUX TRANSPORTER SUGE"/>
    <property type="match status" value="1"/>
</dbReference>
<dbReference type="GO" id="GO:0005886">
    <property type="term" value="C:plasma membrane"/>
    <property type="evidence" value="ECO:0007669"/>
    <property type="project" value="UniProtKB-SubCell"/>
</dbReference>
<evidence type="ECO:0000313" key="10">
    <source>
        <dbReference type="Proteomes" id="UP000001656"/>
    </source>
</evidence>
<dbReference type="AlphaFoldDB" id="D8GTF9"/>
<evidence type="ECO:0000256" key="1">
    <source>
        <dbReference type="ARBA" id="ARBA00004651"/>
    </source>
</evidence>
<dbReference type="PANTHER" id="PTHR30561:SF1">
    <property type="entry name" value="MULTIDRUG TRANSPORTER EMRE"/>
    <property type="match status" value="1"/>
</dbReference>
<dbReference type="InterPro" id="IPR000390">
    <property type="entry name" value="Small_drug/metabolite_transptr"/>
</dbReference>
<dbReference type="EMBL" id="CP001666">
    <property type="protein sequence ID" value="ADK14608.1"/>
    <property type="molecule type" value="Genomic_DNA"/>
</dbReference>
<evidence type="ECO:0000256" key="5">
    <source>
        <dbReference type="ARBA" id="ARBA00022989"/>
    </source>
</evidence>
<dbReference type="GO" id="GO:0022857">
    <property type="term" value="F:transmembrane transporter activity"/>
    <property type="evidence" value="ECO:0007669"/>
    <property type="project" value="InterPro"/>
</dbReference>